<dbReference type="EMBL" id="OFTH01000012">
    <property type="protein sequence ID" value="SOZ55174.1"/>
    <property type="molecule type" value="Genomic_DNA"/>
</dbReference>
<accession>A0A375E1D8</accession>
<feature type="region of interest" description="Disordered" evidence="1">
    <location>
        <begin position="1"/>
        <end position="54"/>
    </location>
</feature>
<evidence type="ECO:0000313" key="2">
    <source>
        <dbReference type="EMBL" id="SOZ55174.1"/>
    </source>
</evidence>
<protein>
    <submittedName>
        <fullName evidence="2">Uncharacterized protein</fullName>
    </submittedName>
</protein>
<feature type="region of interest" description="Disordered" evidence="1">
    <location>
        <begin position="92"/>
        <end position="112"/>
    </location>
</feature>
<sequence length="112" mass="12411">MARRQAVRDRRRHLGDPPHADRPRAVRGNHVTGSAGHQAGRRNHPEPPPEPHYNLNTCRKTLTLYCPPAPVDPCPTSPNCSPRRLPTMWRERCSTGSTSTTACSARSATRPS</sequence>
<comment type="caution">
    <text evidence="2">The sequence shown here is derived from an EMBL/GenBank/DDBJ whole genome shotgun (WGS) entry which is preliminary data.</text>
</comment>
<dbReference type="AlphaFoldDB" id="A0A375E1D8"/>
<proteinExistence type="predicted"/>
<feature type="compositionally biased region" description="Low complexity" evidence="1">
    <location>
        <begin position="94"/>
        <end position="112"/>
    </location>
</feature>
<organism evidence="2">
    <name type="scientific">Cupriavidus taiwanensis</name>
    <dbReference type="NCBI Taxonomy" id="164546"/>
    <lineage>
        <taxon>Bacteria</taxon>
        <taxon>Pseudomonadati</taxon>
        <taxon>Pseudomonadota</taxon>
        <taxon>Betaproteobacteria</taxon>
        <taxon>Burkholderiales</taxon>
        <taxon>Burkholderiaceae</taxon>
        <taxon>Cupriavidus</taxon>
    </lineage>
</organism>
<dbReference type="Proteomes" id="UP000256952">
    <property type="component" value="Chromosome CBM2613_a"/>
</dbReference>
<gene>
    <name evidence="2" type="ORF">CBM2613_A20127</name>
</gene>
<feature type="compositionally biased region" description="Basic and acidic residues" evidence="1">
    <location>
        <begin position="14"/>
        <end position="24"/>
    </location>
</feature>
<feature type="compositionally biased region" description="Basic residues" evidence="1">
    <location>
        <begin position="1"/>
        <end position="13"/>
    </location>
</feature>
<reference evidence="2" key="1">
    <citation type="submission" date="2018-01" db="EMBL/GenBank/DDBJ databases">
        <authorList>
            <person name="Clerissi C."/>
        </authorList>
    </citation>
    <scope>NUCLEOTIDE SEQUENCE</scope>
    <source>
        <strain evidence="2">Cupriavidus taiwanensis STM 8556</strain>
    </source>
</reference>
<evidence type="ECO:0000256" key="1">
    <source>
        <dbReference type="SAM" id="MobiDB-lite"/>
    </source>
</evidence>
<name>A0A375E1D8_9BURK</name>